<organism evidence="3 6">
    <name type="scientific">Bradyrhizobium guangdongense</name>
    <dbReference type="NCBI Taxonomy" id="1325090"/>
    <lineage>
        <taxon>Bacteria</taxon>
        <taxon>Pseudomonadati</taxon>
        <taxon>Pseudomonadota</taxon>
        <taxon>Alphaproteobacteria</taxon>
        <taxon>Hyphomicrobiales</taxon>
        <taxon>Nitrobacteraceae</taxon>
        <taxon>Bradyrhizobium</taxon>
    </lineage>
</organism>
<feature type="compositionally biased region" description="Polar residues" evidence="1">
    <location>
        <begin position="84"/>
        <end position="96"/>
    </location>
</feature>
<dbReference type="Pfam" id="PF20084">
    <property type="entry name" value="TrbK"/>
    <property type="match status" value="1"/>
</dbReference>
<accession>A0A410VHM5</accession>
<name>A0A410VHM5_9BRAD</name>
<evidence type="ECO:0000256" key="2">
    <source>
        <dbReference type="SAM" id="Phobius"/>
    </source>
</evidence>
<dbReference type="AlphaFoldDB" id="A0A410VHM5"/>
<feature type="region of interest" description="Disordered" evidence="1">
    <location>
        <begin position="84"/>
        <end position="124"/>
    </location>
</feature>
<reference evidence="3" key="1">
    <citation type="journal article" date="2014" name="Int. J. Syst. Evol. Microbiol.">
        <title>Complete genome sequence of Corynebacterium casei LMG S-19264T (=DSM 44701T), isolated from a smear-ripened cheese.</title>
        <authorList>
            <consortium name="US DOE Joint Genome Institute (JGI-PGF)"/>
            <person name="Walter F."/>
            <person name="Albersmeier A."/>
            <person name="Kalinowski J."/>
            <person name="Ruckert C."/>
        </authorList>
    </citation>
    <scope>NUCLEOTIDE SEQUENCE</scope>
    <source>
        <strain evidence="3">CGMCC 1.15034</strain>
    </source>
</reference>
<dbReference type="GeneID" id="39480679"/>
<dbReference type="EMBL" id="CP030058">
    <property type="protein sequence ID" value="QOZ64411.1"/>
    <property type="molecule type" value="Genomic_DNA"/>
</dbReference>
<dbReference type="EMBL" id="BMHC01000038">
    <property type="protein sequence ID" value="GGI34080.1"/>
    <property type="molecule type" value="Genomic_DNA"/>
</dbReference>
<reference evidence="4 5" key="2">
    <citation type="submission" date="2018-06" db="EMBL/GenBank/DDBJ databases">
        <title>Comparative genomics of rhizobia nodulating Arachis hypogaea in China.</title>
        <authorList>
            <person name="Li Y."/>
        </authorList>
    </citation>
    <scope>NUCLEOTIDE SEQUENCE [LARGE SCALE GENOMIC DNA]</scope>
    <source>
        <strain evidence="4 5">CCBAU 51658</strain>
        <plasmid evidence="4 5">unnamed</plasmid>
    </source>
</reference>
<dbReference type="OrthoDB" id="9815800at2"/>
<evidence type="ECO:0000256" key="1">
    <source>
        <dbReference type="SAM" id="MobiDB-lite"/>
    </source>
</evidence>
<keyword evidence="4" id="KW-0614">Plasmid</keyword>
<evidence type="ECO:0000313" key="4">
    <source>
        <dbReference type="EMBL" id="QOZ64411.1"/>
    </source>
</evidence>
<dbReference type="InterPro" id="IPR027587">
    <property type="entry name" value="TrbK"/>
</dbReference>
<dbReference type="RefSeq" id="WP_128955109.1">
    <property type="nucleotide sequence ID" value="NZ_BMHC01000038.1"/>
</dbReference>
<evidence type="ECO:0000313" key="3">
    <source>
        <dbReference type="EMBL" id="GGI34080.1"/>
    </source>
</evidence>
<dbReference type="Proteomes" id="UP000625079">
    <property type="component" value="Unassembled WGS sequence"/>
</dbReference>
<dbReference type="PROSITE" id="PS51257">
    <property type="entry name" value="PROKAR_LIPOPROTEIN"/>
    <property type="match status" value="1"/>
</dbReference>
<feature type="transmembrane region" description="Helical" evidence="2">
    <location>
        <begin position="12"/>
        <end position="30"/>
    </location>
</feature>
<dbReference type="Proteomes" id="UP000593880">
    <property type="component" value="Plasmid unnamed"/>
</dbReference>
<sequence length="124" mass="13327">MRDPKTIKAVSIAITVFGGIVAIIACTLTLQNHAGELEHQPMTAQIPSVHEADLIRCRAVTSTQTDAYETCRKVWAESRRSFLGQKTDSKGSSVGSSAEEALEAKDQSRLPQGYLARPAVGGDQ</sequence>
<evidence type="ECO:0000313" key="5">
    <source>
        <dbReference type="Proteomes" id="UP000593880"/>
    </source>
</evidence>
<keyword evidence="5" id="KW-1185">Reference proteome</keyword>
<protein>
    <recommendedName>
        <fullName evidence="7">Conjugal transfer protein TrbK</fullName>
    </recommendedName>
</protein>
<keyword evidence="2" id="KW-1133">Transmembrane helix</keyword>
<evidence type="ECO:0008006" key="7">
    <source>
        <dbReference type="Google" id="ProtNLM"/>
    </source>
</evidence>
<proteinExistence type="predicted"/>
<dbReference type="NCBIfam" id="TIGR04360">
    <property type="entry name" value="other_trbK"/>
    <property type="match status" value="1"/>
</dbReference>
<keyword evidence="2" id="KW-0812">Transmembrane</keyword>
<keyword evidence="2" id="KW-0472">Membrane</keyword>
<evidence type="ECO:0000313" key="6">
    <source>
        <dbReference type="Proteomes" id="UP000625079"/>
    </source>
</evidence>
<geneLocation type="plasmid" evidence="4 5">
    <name>unnamed</name>
</geneLocation>
<reference evidence="3" key="3">
    <citation type="submission" date="2022-12" db="EMBL/GenBank/DDBJ databases">
        <authorList>
            <person name="Sun Q."/>
            <person name="Zhou Y."/>
        </authorList>
    </citation>
    <scope>NUCLEOTIDE SEQUENCE</scope>
    <source>
        <strain evidence="3">CGMCC 1.15034</strain>
    </source>
</reference>
<gene>
    <name evidence="3" type="ORF">GCM10010987_77630</name>
    <name evidence="4" type="ORF">XH86_37385</name>
</gene>